<name>A0AAN7RNZ4_TRANT</name>
<gene>
    <name evidence="2" type="ORF">SAY86_001516</name>
</gene>
<feature type="compositionally biased region" description="Gly residues" evidence="1">
    <location>
        <begin position="212"/>
        <end position="223"/>
    </location>
</feature>
<protein>
    <submittedName>
        <fullName evidence="2">Uncharacterized protein</fullName>
    </submittedName>
</protein>
<dbReference type="Proteomes" id="UP001346149">
    <property type="component" value="Unassembled WGS sequence"/>
</dbReference>
<dbReference type="Gene3D" id="3.40.50.2000">
    <property type="entry name" value="Glycogen Phosphorylase B"/>
    <property type="match status" value="1"/>
</dbReference>
<evidence type="ECO:0000256" key="1">
    <source>
        <dbReference type="SAM" id="MobiDB-lite"/>
    </source>
</evidence>
<organism evidence="2 3">
    <name type="scientific">Trapa natans</name>
    <name type="common">Water chestnut</name>
    <dbReference type="NCBI Taxonomy" id="22666"/>
    <lineage>
        <taxon>Eukaryota</taxon>
        <taxon>Viridiplantae</taxon>
        <taxon>Streptophyta</taxon>
        <taxon>Embryophyta</taxon>
        <taxon>Tracheophyta</taxon>
        <taxon>Spermatophyta</taxon>
        <taxon>Magnoliopsida</taxon>
        <taxon>eudicotyledons</taxon>
        <taxon>Gunneridae</taxon>
        <taxon>Pentapetalae</taxon>
        <taxon>rosids</taxon>
        <taxon>malvids</taxon>
        <taxon>Myrtales</taxon>
        <taxon>Lythraceae</taxon>
        <taxon>Trapa</taxon>
    </lineage>
</organism>
<comment type="caution">
    <text evidence="2">The sequence shown here is derived from an EMBL/GenBank/DDBJ whole genome shotgun (WGS) entry which is preliminary data.</text>
</comment>
<dbReference type="EMBL" id="JAXQNO010000002">
    <property type="protein sequence ID" value="KAK4803313.1"/>
    <property type="molecule type" value="Genomic_DNA"/>
</dbReference>
<dbReference type="SUPFAM" id="SSF53756">
    <property type="entry name" value="UDP-Glycosyltransferase/glycogen phosphorylase"/>
    <property type="match status" value="1"/>
</dbReference>
<keyword evidence="3" id="KW-1185">Reference proteome</keyword>
<reference evidence="2 3" key="1">
    <citation type="journal article" date="2023" name="Hortic Res">
        <title>Pangenome of water caltrop reveals structural variations and asymmetric subgenome divergence after allopolyploidization.</title>
        <authorList>
            <person name="Zhang X."/>
            <person name="Chen Y."/>
            <person name="Wang L."/>
            <person name="Yuan Y."/>
            <person name="Fang M."/>
            <person name="Shi L."/>
            <person name="Lu R."/>
            <person name="Comes H.P."/>
            <person name="Ma Y."/>
            <person name="Chen Y."/>
            <person name="Huang G."/>
            <person name="Zhou Y."/>
            <person name="Zheng Z."/>
            <person name="Qiu Y."/>
        </authorList>
    </citation>
    <scope>NUCLEOTIDE SEQUENCE [LARGE SCALE GENOMIC DNA]</scope>
    <source>
        <strain evidence="2">F231</strain>
    </source>
</reference>
<feature type="region of interest" description="Disordered" evidence="1">
    <location>
        <begin position="112"/>
        <end position="245"/>
    </location>
</feature>
<accession>A0AAN7RNZ4</accession>
<sequence length="245" mass="26040">MEPESQPAREPGGHVAILSTPRMGHLIPLIELAKKLVHSHHFTVTFIIPTKSGSRLRGGSAREDEPAGRGGREGGVLEVTGQTTTWVRAVRVFWERGYCGWSGGRATRRRASTSRYTARTMLSSTSPGRLPRADQGQGIHPPIMGAAGPGAGPPGHRWLPVSLRLELHPRERRQRSADDRVAALRGTENERRAAGGGNTGGAAAEGQRGRGGRQGGGGGGGEGADGRGRREEYEEPNEGTERSGL</sequence>
<proteinExistence type="predicted"/>
<feature type="compositionally biased region" description="Basic and acidic residues" evidence="1">
    <location>
        <begin position="165"/>
        <end position="193"/>
    </location>
</feature>
<evidence type="ECO:0000313" key="3">
    <source>
        <dbReference type="Proteomes" id="UP001346149"/>
    </source>
</evidence>
<evidence type="ECO:0000313" key="2">
    <source>
        <dbReference type="EMBL" id="KAK4803313.1"/>
    </source>
</evidence>
<feature type="region of interest" description="Disordered" evidence="1">
    <location>
        <begin position="53"/>
        <end position="76"/>
    </location>
</feature>
<feature type="compositionally biased region" description="Basic and acidic residues" evidence="1">
    <location>
        <begin position="60"/>
        <end position="72"/>
    </location>
</feature>
<dbReference type="AlphaFoldDB" id="A0AAN7RNZ4"/>